<evidence type="ECO:0000313" key="12">
    <source>
        <dbReference type="Proteomes" id="UP001244297"/>
    </source>
</evidence>
<keyword evidence="1" id="KW-0547">Nucleotide-binding</keyword>
<dbReference type="InterPro" id="IPR011545">
    <property type="entry name" value="DEAD/DEAH_box_helicase_dom"/>
</dbReference>
<feature type="short sequence motif" description="Q motif" evidence="6">
    <location>
        <begin position="2"/>
        <end position="30"/>
    </location>
</feature>
<dbReference type="SUPFAM" id="SSF52540">
    <property type="entry name" value="P-loop containing nucleoside triphosphate hydrolases"/>
    <property type="match status" value="1"/>
</dbReference>
<dbReference type="PANTHER" id="PTHR47959:SF13">
    <property type="entry name" value="ATP-DEPENDENT RNA HELICASE RHLE"/>
    <property type="match status" value="1"/>
</dbReference>
<dbReference type="InterPro" id="IPR050079">
    <property type="entry name" value="DEAD_box_RNA_helicase"/>
</dbReference>
<dbReference type="Proteomes" id="UP001244297">
    <property type="component" value="Unassembled WGS sequence"/>
</dbReference>
<dbReference type="EMBL" id="JAUFPT010000056">
    <property type="protein sequence ID" value="MDN3572151.1"/>
    <property type="molecule type" value="Genomic_DNA"/>
</dbReference>
<dbReference type="Pfam" id="PF00270">
    <property type="entry name" value="DEAD"/>
    <property type="match status" value="1"/>
</dbReference>
<accession>A0ABT8AQL0</accession>
<comment type="similarity">
    <text evidence="5">Belongs to the DEAD box helicase family.</text>
</comment>
<evidence type="ECO:0000259" key="10">
    <source>
        <dbReference type="PROSITE" id="PS51195"/>
    </source>
</evidence>
<evidence type="ECO:0000313" key="11">
    <source>
        <dbReference type="EMBL" id="MDN3572151.1"/>
    </source>
</evidence>
<dbReference type="SMART" id="SM00487">
    <property type="entry name" value="DEXDc"/>
    <property type="match status" value="1"/>
</dbReference>
<evidence type="ECO:0000256" key="3">
    <source>
        <dbReference type="ARBA" id="ARBA00022806"/>
    </source>
</evidence>
<organism evidence="11 12">
    <name type="scientific">Methylobacterium longum</name>
    <dbReference type="NCBI Taxonomy" id="767694"/>
    <lineage>
        <taxon>Bacteria</taxon>
        <taxon>Pseudomonadati</taxon>
        <taxon>Pseudomonadota</taxon>
        <taxon>Alphaproteobacteria</taxon>
        <taxon>Hyphomicrobiales</taxon>
        <taxon>Methylobacteriaceae</taxon>
        <taxon>Methylobacterium</taxon>
    </lineage>
</organism>
<evidence type="ECO:0000259" key="9">
    <source>
        <dbReference type="PROSITE" id="PS51194"/>
    </source>
</evidence>
<dbReference type="EC" id="3.6.4.-" evidence="11"/>
<proteinExistence type="inferred from homology"/>
<keyword evidence="2 11" id="KW-0378">Hydrolase</keyword>
<dbReference type="InterPro" id="IPR044742">
    <property type="entry name" value="DEAD/DEAH_RhlB"/>
</dbReference>
<keyword evidence="12" id="KW-1185">Reference proteome</keyword>
<evidence type="ECO:0000256" key="2">
    <source>
        <dbReference type="ARBA" id="ARBA00022801"/>
    </source>
</evidence>
<protein>
    <submittedName>
        <fullName evidence="11">DEAD/DEAH box helicase</fullName>
        <ecNumber evidence="11">3.6.4.-</ecNumber>
    </submittedName>
</protein>
<dbReference type="InterPro" id="IPR014014">
    <property type="entry name" value="RNA_helicase_DEAD_Q_motif"/>
</dbReference>
<feature type="domain" description="DEAD-box RNA helicase Q" evidence="10">
    <location>
        <begin position="2"/>
        <end position="30"/>
    </location>
</feature>
<feature type="compositionally biased region" description="Gly residues" evidence="7">
    <location>
        <begin position="492"/>
        <end position="503"/>
    </location>
</feature>
<dbReference type="PROSITE" id="PS51194">
    <property type="entry name" value="HELICASE_CTER"/>
    <property type="match status" value="1"/>
</dbReference>
<evidence type="ECO:0000256" key="6">
    <source>
        <dbReference type="PROSITE-ProRule" id="PRU00552"/>
    </source>
</evidence>
<feature type="domain" description="Helicase C-terminal" evidence="9">
    <location>
        <begin position="219"/>
        <end position="381"/>
    </location>
</feature>
<keyword evidence="4" id="KW-0067">ATP-binding</keyword>
<evidence type="ECO:0000256" key="4">
    <source>
        <dbReference type="ARBA" id="ARBA00022840"/>
    </source>
</evidence>
<dbReference type="RefSeq" id="WP_238290587.1">
    <property type="nucleotide sequence ID" value="NZ_BPQS01000025.1"/>
</dbReference>
<name>A0ABT8AQL0_9HYPH</name>
<dbReference type="PROSITE" id="PS51192">
    <property type="entry name" value="HELICASE_ATP_BIND_1"/>
    <property type="match status" value="1"/>
</dbReference>
<dbReference type="GO" id="GO:0016787">
    <property type="term" value="F:hydrolase activity"/>
    <property type="evidence" value="ECO:0007669"/>
    <property type="project" value="UniProtKB-KW"/>
</dbReference>
<sequence>MTQFTDFGLAQPVLRSLSEAGYVAPTPIQAQAIPPAMAGRDLCGIAQTGTGKTAAFALPILHRLSLSDRRPPRRGCRVLVLSPTRELANQIAESFSDYGRHLPYTNTVVFGGVTISRQERALAPGVDILVATPGRLIDLIERRSLTLEGVEILVLDEADQMLDLGFIHALKRIVKMLPQKRQSLFFSATMPKNIAGLASQYLTDPVQVAVTPVATTAERVDQQVIFVHTGAKQALLGHILRDPAIERVLVFTRTKHGADRVVRGLDKVGIAAAAIHGNKSQPQRERALAAFKDGSSRVLVATDIAARGIDVEAVSHVVNFDLPNVPESYVHRIGRTARAGADGLAISFCNDEEKAYLRDIERITRQKVPVAGFPEGFNPPSRQEAADIAREEERRPERQQRPGGGRPGQRPRQQQGRPPQGRPEGGRGFGGQGAPRQGRPQEGRTDGRSQAPQGREARPDSRPARPQGEQRPSQGRPNRDGRPQRADARPRSGGGGGGGGEGRNIGWLERAPRS</sequence>
<dbReference type="Pfam" id="PF00271">
    <property type="entry name" value="Helicase_C"/>
    <property type="match status" value="1"/>
</dbReference>
<dbReference type="InterPro" id="IPR014001">
    <property type="entry name" value="Helicase_ATP-bd"/>
</dbReference>
<evidence type="ECO:0000256" key="1">
    <source>
        <dbReference type="ARBA" id="ARBA00022741"/>
    </source>
</evidence>
<dbReference type="PANTHER" id="PTHR47959">
    <property type="entry name" value="ATP-DEPENDENT RNA HELICASE RHLE-RELATED"/>
    <property type="match status" value="1"/>
</dbReference>
<dbReference type="SMART" id="SM00490">
    <property type="entry name" value="HELICc"/>
    <property type="match status" value="1"/>
</dbReference>
<dbReference type="PROSITE" id="PS51195">
    <property type="entry name" value="Q_MOTIF"/>
    <property type="match status" value="1"/>
</dbReference>
<dbReference type="CDD" id="cd18787">
    <property type="entry name" value="SF2_C_DEAD"/>
    <property type="match status" value="1"/>
</dbReference>
<keyword evidence="3 11" id="KW-0347">Helicase</keyword>
<reference evidence="12" key="1">
    <citation type="journal article" date="2019" name="Int. J. Syst. Evol. Microbiol.">
        <title>The Global Catalogue of Microorganisms (GCM) 10K type strain sequencing project: providing services to taxonomists for standard genome sequencing and annotation.</title>
        <authorList>
            <consortium name="The Broad Institute Genomics Platform"/>
            <consortium name="The Broad Institute Genome Sequencing Center for Infectious Disease"/>
            <person name="Wu L."/>
            <person name="Ma J."/>
        </authorList>
    </citation>
    <scope>NUCLEOTIDE SEQUENCE [LARGE SCALE GENOMIC DNA]</scope>
    <source>
        <strain evidence="12">CECT 7806</strain>
    </source>
</reference>
<evidence type="ECO:0000256" key="7">
    <source>
        <dbReference type="SAM" id="MobiDB-lite"/>
    </source>
</evidence>
<comment type="caution">
    <text evidence="11">The sequence shown here is derived from an EMBL/GenBank/DDBJ whole genome shotgun (WGS) entry which is preliminary data.</text>
</comment>
<feature type="compositionally biased region" description="Low complexity" evidence="7">
    <location>
        <begin position="408"/>
        <end position="419"/>
    </location>
</feature>
<evidence type="ECO:0000256" key="5">
    <source>
        <dbReference type="ARBA" id="ARBA00038437"/>
    </source>
</evidence>
<feature type="compositionally biased region" description="Basic and acidic residues" evidence="7">
    <location>
        <begin position="477"/>
        <end position="490"/>
    </location>
</feature>
<feature type="domain" description="Helicase ATP-binding" evidence="8">
    <location>
        <begin position="33"/>
        <end position="208"/>
    </location>
</feature>
<feature type="region of interest" description="Disordered" evidence="7">
    <location>
        <begin position="371"/>
        <end position="514"/>
    </location>
</feature>
<dbReference type="CDD" id="cd00268">
    <property type="entry name" value="DEADc"/>
    <property type="match status" value="1"/>
</dbReference>
<evidence type="ECO:0000259" key="8">
    <source>
        <dbReference type="PROSITE" id="PS51192"/>
    </source>
</evidence>
<dbReference type="InterPro" id="IPR027417">
    <property type="entry name" value="P-loop_NTPase"/>
</dbReference>
<dbReference type="GO" id="GO:0004386">
    <property type="term" value="F:helicase activity"/>
    <property type="evidence" value="ECO:0007669"/>
    <property type="project" value="UniProtKB-KW"/>
</dbReference>
<dbReference type="Gene3D" id="3.40.50.300">
    <property type="entry name" value="P-loop containing nucleotide triphosphate hydrolases"/>
    <property type="match status" value="2"/>
</dbReference>
<feature type="compositionally biased region" description="Basic and acidic residues" evidence="7">
    <location>
        <begin position="384"/>
        <end position="400"/>
    </location>
</feature>
<gene>
    <name evidence="11" type="ORF">QWZ18_16155</name>
</gene>
<dbReference type="InterPro" id="IPR001650">
    <property type="entry name" value="Helicase_C-like"/>
</dbReference>